<evidence type="ECO:0000313" key="2">
    <source>
        <dbReference type="EMBL" id="MBW84438.1"/>
    </source>
</evidence>
<proteinExistence type="predicted"/>
<sequence>MDDLKCVVIDVDRKGAAAGVVLLVVVFCRAVVVVNKGKFENEFS</sequence>
<dbReference type="EMBL" id="GGEC01003955">
    <property type="protein sequence ID" value="MBW84438.1"/>
    <property type="molecule type" value="Transcribed_RNA"/>
</dbReference>
<keyword evidence="1" id="KW-1133">Transmembrane helix</keyword>
<evidence type="ECO:0000256" key="1">
    <source>
        <dbReference type="SAM" id="Phobius"/>
    </source>
</evidence>
<keyword evidence="1" id="KW-0472">Membrane</keyword>
<protein>
    <submittedName>
        <fullName evidence="2">Uncharacterized protein</fullName>
    </submittedName>
</protein>
<organism evidence="2">
    <name type="scientific">Rhizophora mucronata</name>
    <name type="common">Asiatic mangrove</name>
    <dbReference type="NCBI Taxonomy" id="61149"/>
    <lineage>
        <taxon>Eukaryota</taxon>
        <taxon>Viridiplantae</taxon>
        <taxon>Streptophyta</taxon>
        <taxon>Embryophyta</taxon>
        <taxon>Tracheophyta</taxon>
        <taxon>Spermatophyta</taxon>
        <taxon>Magnoliopsida</taxon>
        <taxon>eudicotyledons</taxon>
        <taxon>Gunneridae</taxon>
        <taxon>Pentapetalae</taxon>
        <taxon>rosids</taxon>
        <taxon>fabids</taxon>
        <taxon>Malpighiales</taxon>
        <taxon>Rhizophoraceae</taxon>
        <taxon>Rhizophora</taxon>
    </lineage>
</organism>
<dbReference type="AlphaFoldDB" id="A0A2P2ITB1"/>
<keyword evidence="1" id="KW-0812">Transmembrane</keyword>
<feature type="transmembrane region" description="Helical" evidence="1">
    <location>
        <begin position="15"/>
        <end position="34"/>
    </location>
</feature>
<accession>A0A2P2ITB1</accession>
<reference evidence="2" key="1">
    <citation type="submission" date="2018-02" db="EMBL/GenBank/DDBJ databases">
        <title>Rhizophora mucronata_Transcriptome.</title>
        <authorList>
            <person name="Meera S.P."/>
            <person name="Sreeshan A."/>
            <person name="Augustine A."/>
        </authorList>
    </citation>
    <scope>NUCLEOTIDE SEQUENCE</scope>
    <source>
        <tissue evidence="2">Leaf</tissue>
    </source>
</reference>
<name>A0A2P2ITB1_RHIMU</name>